<dbReference type="AlphaFoldDB" id="A0A841ER63"/>
<gene>
    <name evidence="2" type="ORF">HNP25_003444</name>
</gene>
<proteinExistence type="predicted"/>
<evidence type="ECO:0000256" key="1">
    <source>
        <dbReference type="SAM" id="SignalP"/>
    </source>
</evidence>
<evidence type="ECO:0000313" key="3">
    <source>
        <dbReference type="Proteomes" id="UP000524404"/>
    </source>
</evidence>
<reference evidence="2 3" key="1">
    <citation type="submission" date="2020-08" db="EMBL/GenBank/DDBJ databases">
        <title>Functional genomics of gut bacteria from endangered species of beetles.</title>
        <authorList>
            <person name="Carlos-Shanley C."/>
        </authorList>
    </citation>
    <scope>NUCLEOTIDE SEQUENCE [LARGE SCALE GENOMIC DNA]</scope>
    <source>
        <strain evidence="2 3">S00070</strain>
    </source>
</reference>
<feature type="signal peptide" evidence="1">
    <location>
        <begin position="1"/>
        <end position="26"/>
    </location>
</feature>
<accession>A0A841ER63</accession>
<sequence length="154" mass="17752">MKAKKYLTLLLALCFSIFLHIHESNAQYGQGYGQGGYGGGLGRSRIPQAGEGMQRKPESLDPEKMANEDTRWMIKKLKLTEEQIPKVENANINFAFKRLDFSEEVKKIVPPITEEVRAKIRTKALGIKEERDKEMKAILTEEQFQIYLKKKDNY</sequence>
<evidence type="ECO:0000313" key="2">
    <source>
        <dbReference type="EMBL" id="MBB6004774.1"/>
    </source>
</evidence>
<protein>
    <recommendedName>
        <fullName evidence="4">LTXXQ motif family protein</fullName>
    </recommendedName>
</protein>
<dbReference type="EMBL" id="JACHKT010000029">
    <property type="protein sequence ID" value="MBB6004774.1"/>
    <property type="molecule type" value="Genomic_DNA"/>
</dbReference>
<comment type="caution">
    <text evidence="2">The sequence shown here is derived from an EMBL/GenBank/DDBJ whole genome shotgun (WGS) entry which is preliminary data.</text>
</comment>
<organism evidence="2 3">
    <name type="scientific">Arcicella rosea</name>
    <dbReference type="NCBI Taxonomy" id="502909"/>
    <lineage>
        <taxon>Bacteria</taxon>
        <taxon>Pseudomonadati</taxon>
        <taxon>Bacteroidota</taxon>
        <taxon>Cytophagia</taxon>
        <taxon>Cytophagales</taxon>
        <taxon>Flectobacillaceae</taxon>
        <taxon>Arcicella</taxon>
    </lineage>
</organism>
<evidence type="ECO:0008006" key="4">
    <source>
        <dbReference type="Google" id="ProtNLM"/>
    </source>
</evidence>
<dbReference type="Proteomes" id="UP000524404">
    <property type="component" value="Unassembled WGS sequence"/>
</dbReference>
<feature type="chain" id="PRO_5032303149" description="LTXXQ motif family protein" evidence="1">
    <location>
        <begin position="27"/>
        <end position="154"/>
    </location>
</feature>
<dbReference type="RefSeq" id="WP_184136004.1">
    <property type="nucleotide sequence ID" value="NZ_JACHKT010000029.1"/>
</dbReference>
<name>A0A841ER63_9BACT</name>
<keyword evidence="1" id="KW-0732">Signal</keyword>
<keyword evidence="3" id="KW-1185">Reference proteome</keyword>